<dbReference type="GO" id="GO:0005666">
    <property type="term" value="C:RNA polymerase III complex"/>
    <property type="evidence" value="ECO:0007669"/>
    <property type="project" value="UniProtKB-UniRule"/>
</dbReference>
<dbReference type="EMBL" id="BMAC01000039">
    <property type="protein sequence ID" value="GFP82227.1"/>
    <property type="molecule type" value="Genomic_DNA"/>
</dbReference>
<dbReference type="GO" id="GO:0003697">
    <property type="term" value="F:single-stranded DNA binding"/>
    <property type="evidence" value="ECO:0007669"/>
    <property type="project" value="UniProtKB-UniRule"/>
</dbReference>
<dbReference type="Gene3D" id="1.10.10.10">
    <property type="entry name" value="Winged helix-like DNA-binding domain superfamily/Winged helix DNA-binding domain"/>
    <property type="match status" value="2"/>
</dbReference>
<dbReference type="Proteomes" id="UP000653305">
    <property type="component" value="Unassembled WGS sequence"/>
</dbReference>
<evidence type="ECO:0000256" key="3">
    <source>
        <dbReference type="ARBA" id="ARBA00016689"/>
    </source>
</evidence>
<comment type="subunit">
    <text evidence="7">Component of the RNA polymerase III (Pol III) complex consisting of 17 subunits.</text>
</comment>
<dbReference type="PANTHER" id="PTHR12949">
    <property type="entry name" value="RNA POLYMERASE III DNA DIRECTED -RELATED"/>
    <property type="match status" value="1"/>
</dbReference>
<comment type="subcellular location">
    <subcellularLocation>
        <location evidence="1 7">Nucleus</location>
    </subcellularLocation>
</comment>
<reference evidence="9" key="1">
    <citation type="submission" date="2020-07" db="EMBL/GenBank/DDBJ databases">
        <title>Ethylene signaling mediates host invasion by parasitic plants.</title>
        <authorList>
            <person name="Yoshida S."/>
        </authorList>
    </citation>
    <scope>NUCLEOTIDE SEQUENCE</scope>
    <source>
        <strain evidence="9">Okayama</strain>
    </source>
</reference>
<dbReference type="InterPro" id="IPR036388">
    <property type="entry name" value="WH-like_DNA-bd_sf"/>
</dbReference>
<dbReference type="AlphaFoldDB" id="A0A830B573"/>
<evidence type="ECO:0000259" key="8">
    <source>
        <dbReference type="Pfam" id="PF08221"/>
    </source>
</evidence>
<keyword evidence="5 7" id="KW-0804">Transcription</keyword>
<comment type="similarity">
    <text evidence="2 7">Belongs to the eukaryotic RPC3/POLR3C RNA polymerase subunit family.</text>
</comment>
<evidence type="ECO:0000256" key="2">
    <source>
        <dbReference type="ARBA" id="ARBA00007206"/>
    </source>
</evidence>
<evidence type="ECO:0000256" key="7">
    <source>
        <dbReference type="RuleBase" id="RU367076"/>
    </source>
</evidence>
<evidence type="ECO:0000256" key="6">
    <source>
        <dbReference type="ARBA" id="ARBA00023242"/>
    </source>
</evidence>
<gene>
    <name evidence="9" type="ORF">PHJA_000365900</name>
</gene>
<comment type="caution">
    <text evidence="9">The sequence shown here is derived from an EMBL/GenBank/DDBJ whole genome shotgun (WGS) entry which is preliminary data.</text>
</comment>
<evidence type="ECO:0000313" key="9">
    <source>
        <dbReference type="EMBL" id="GFP82227.1"/>
    </source>
</evidence>
<keyword evidence="4 7" id="KW-0240">DNA-directed RNA polymerase</keyword>
<dbReference type="Pfam" id="PF08221">
    <property type="entry name" value="HTH_9"/>
    <property type="match status" value="1"/>
</dbReference>
<organism evidence="9 10">
    <name type="scientific">Phtheirospermum japonicum</name>
    <dbReference type="NCBI Taxonomy" id="374723"/>
    <lineage>
        <taxon>Eukaryota</taxon>
        <taxon>Viridiplantae</taxon>
        <taxon>Streptophyta</taxon>
        <taxon>Embryophyta</taxon>
        <taxon>Tracheophyta</taxon>
        <taxon>Spermatophyta</taxon>
        <taxon>Magnoliopsida</taxon>
        <taxon>eudicotyledons</taxon>
        <taxon>Gunneridae</taxon>
        <taxon>Pentapetalae</taxon>
        <taxon>asterids</taxon>
        <taxon>lamiids</taxon>
        <taxon>Lamiales</taxon>
        <taxon>Orobanchaceae</taxon>
        <taxon>Orobanchaceae incertae sedis</taxon>
        <taxon>Phtheirospermum</taxon>
    </lineage>
</organism>
<sequence length="187" mass="21117">MVSPHGVQLAAHLISSFYGDLCSKVCECLLRRGNLTLLQIIQSTELTRENVINCLRVLIHQNCIQAFSTIKEGSFGEAARTLTQYMALFDNIIHKLRAPKFMQIVSEELGKDCLGIFQGLVQHGRLSFKQITERSEDTTGIIYRHHFPSSPPPPPPHFPFLSQKLKKKKTGIIYNSLLLLIYTTHGL</sequence>
<protein>
    <recommendedName>
        <fullName evidence="3 7">DNA-directed RNA polymerase III subunit RPC3</fullName>
        <shortName evidence="7">RNA polymerase III subunit C3</shortName>
    </recommendedName>
</protein>
<feature type="domain" description="RNA polymerase III subunit RPC82-related helix-turn-helix" evidence="8">
    <location>
        <begin position="8"/>
        <end position="68"/>
    </location>
</feature>
<dbReference type="PANTHER" id="PTHR12949:SF0">
    <property type="entry name" value="DNA-DIRECTED RNA POLYMERASE III SUBUNIT RPC3"/>
    <property type="match status" value="1"/>
</dbReference>
<proteinExistence type="inferred from homology"/>
<dbReference type="OrthoDB" id="272392at2759"/>
<evidence type="ECO:0000256" key="1">
    <source>
        <dbReference type="ARBA" id="ARBA00004123"/>
    </source>
</evidence>
<keyword evidence="10" id="KW-1185">Reference proteome</keyword>
<accession>A0A830B573</accession>
<dbReference type="FunFam" id="1.10.10.10:FF:000218">
    <property type="entry name" value="DNA-directed RNA polymerase III subunit RPC3"/>
    <property type="match status" value="1"/>
</dbReference>
<name>A0A830B573_9LAMI</name>
<comment type="function">
    <text evidence="7">DNA-dependent RNA polymerase catalyzes the transcription of DNA into RNA using the four ribonucleoside triphosphates as substrates. Specific core component of RNA polymerase III which synthesizes small RNAs, such as 5S rRNA and tRNAs.</text>
</comment>
<evidence type="ECO:0000256" key="4">
    <source>
        <dbReference type="ARBA" id="ARBA00022478"/>
    </source>
</evidence>
<evidence type="ECO:0000313" key="10">
    <source>
        <dbReference type="Proteomes" id="UP000653305"/>
    </source>
</evidence>
<dbReference type="InterPro" id="IPR013197">
    <property type="entry name" value="RNA_pol_III_RPC82-rel_HTH"/>
</dbReference>
<keyword evidence="6 7" id="KW-0539">Nucleus</keyword>
<evidence type="ECO:0000256" key="5">
    <source>
        <dbReference type="ARBA" id="ARBA00023163"/>
    </source>
</evidence>
<dbReference type="InterPro" id="IPR039748">
    <property type="entry name" value="RPC3"/>
</dbReference>